<evidence type="ECO:0000256" key="11">
    <source>
        <dbReference type="ARBA" id="ARBA00022833"/>
    </source>
</evidence>
<dbReference type="EC" id="2.3.2.31" evidence="5"/>
<evidence type="ECO:0000256" key="8">
    <source>
        <dbReference type="ARBA" id="ARBA00022737"/>
    </source>
</evidence>
<comment type="function">
    <text evidence="3">Might act as an E3 ubiquitin-protein ligase, or as part of E3 complex, which accepts ubiquitin from specific E2 ubiquitin-conjugating enzymes and then transfers it to substrates.</text>
</comment>
<dbReference type="Proteomes" id="UP001412067">
    <property type="component" value="Unassembled WGS sequence"/>
</dbReference>
<dbReference type="InterPro" id="IPR013083">
    <property type="entry name" value="Znf_RING/FYVE/PHD"/>
</dbReference>
<dbReference type="InterPro" id="IPR002867">
    <property type="entry name" value="IBR_dom"/>
</dbReference>
<dbReference type="InterPro" id="IPR031127">
    <property type="entry name" value="E3_UB_ligase_RBR"/>
</dbReference>
<feature type="compositionally biased region" description="Polar residues" evidence="13">
    <location>
        <begin position="8"/>
        <end position="20"/>
    </location>
</feature>
<dbReference type="PROSITE" id="PS00518">
    <property type="entry name" value="ZF_RING_1"/>
    <property type="match status" value="1"/>
</dbReference>
<dbReference type="Gene3D" id="1.20.120.1750">
    <property type="match status" value="1"/>
</dbReference>
<feature type="domain" description="RING-type" evidence="15">
    <location>
        <begin position="36"/>
        <end position="252"/>
    </location>
</feature>
<comment type="catalytic activity">
    <reaction evidence="1">
        <text>[E2 ubiquitin-conjugating enzyme]-S-ubiquitinyl-L-cysteine + [acceptor protein]-L-lysine = [E2 ubiquitin-conjugating enzyme]-L-cysteine + [acceptor protein]-N(6)-ubiquitinyl-L-lysine.</text>
        <dbReference type="EC" id="2.3.2.31"/>
    </reaction>
</comment>
<organism evidence="16 17">
    <name type="scientific">Platanthera guangdongensis</name>
    <dbReference type="NCBI Taxonomy" id="2320717"/>
    <lineage>
        <taxon>Eukaryota</taxon>
        <taxon>Viridiplantae</taxon>
        <taxon>Streptophyta</taxon>
        <taxon>Embryophyta</taxon>
        <taxon>Tracheophyta</taxon>
        <taxon>Spermatophyta</taxon>
        <taxon>Magnoliopsida</taxon>
        <taxon>Liliopsida</taxon>
        <taxon>Asparagales</taxon>
        <taxon>Orchidaceae</taxon>
        <taxon>Orchidoideae</taxon>
        <taxon>Orchideae</taxon>
        <taxon>Orchidinae</taxon>
        <taxon>Platanthera</taxon>
    </lineage>
</organism>
<name>A0ABR2MVT5_9ASPA</name>
<keyword evidence="8" id="KW-0677">Repeat</keyword>
<evidence type="ECO:0000313" key="16">
    <source>
        <dbReference type="EMBL" id="KAK8967043.1"/>
    </source>
</evidence>
<dbReference type="InterPro" id="IPR001841">
    <property type="entry name" value="Znf_RING"/>
</dbReference>
<dbReference type="SUPFAM" id="SSF57850">
    <property type="entry name" value="RING/U-box"/>
    <property type="match status" value="3"/>
</dbReference>
<evidence type="ECO:0000256" key="12">
    <source>
        <dbReference type="PROSITE-ProRule" id="PRU00175"/>
    </source>
</evidence>
<feature type="region of interest" description="Disordered" evidence="13">
    <location>
        <begin position="1"/>
        <end position="34"/>
    </location>
</feature>
<keyword evidence="7" id="KW-0479">Metal-binding</keyword>
<evidence type="ECO:0000259" key="14">
    <source>
        <dbReference type="PROSITE" id="PS50089"/>
    </source>
</evidence>
<dbReference type="Pfam" id="PF01485">
    <property type="entry name" value="IBR"/>
    <property type="match status" value="1"/>
</dbReference>
<evidence type="ECO:0000256" key="3">
    <source>
        <dbReference type="ARBA" id="ARBA00003976"/>
    </source>
</evidence>
<feature type="compositionally biased region" description="Basic and acidic residues" evidence="13">
    <location>
        <begin position="243"/>
        <end position="254"/>
    </location>
</feature>
<evidence type="ECO:0000313" key="17">
    <source>
        <dbReference type="Proteomes" id="UP001412067"/>
    </source>
</evidence>
<accession>A0ABR2MVT5</accession>
<reference evidence="16 17" key="1">
    <citation type="journal article" date="2022" name="Nat. Plants">
        <title>Genomes of leafy and leafless Platanthera orchids illuminate the evolution of mycoheterotrophy.</title>
        <authorList>
            <person name="Li M.H."/>
            <person name="Liu K.W."/>
            <person name="Li Z."/>
            <person name="Lu H.C."/>
            <person name="Ye Q.L."/>
            <person name="Zhang D."/>
            <person name="Wang J.Y."/>
            <person name="Li Y.F."/>
            <person name="Zhong Z.M."/>
            <person name="Liu X."/>
            <person name="Yu X."/>
            <person name="Liu D.K."/>
            <person name="Tu X.D."/>
            <person name="Liu B."/>
            <person name="Hao Y."/>
            <person name="Liao X.Y."/>
            <person name="Jiang Y.T."/>
            <person name="Sun W.H."/>
            <person name="Chen J."/>
            <person name="Chen Y.Q."/>
            <person name="Ai Y."/>
            <person name="Zhai J.W."/>
            <person name="Wu S.S."/>
            <person name="Zhou Z."/>
            <person name="Hsiao Y.Y."/>
            <person name="Wu W.L."/>
            <person name="Chen Y.Y."/>
            <person name="Lin Y.F."/>
            <person name="Hsu J.L."/>
            <person name="Li C.Y."/>
            <person name="Wang Z.W."/>
            <person name="Zhao X."/>
            <person name="Zhong W.Y."/>
            <person name="Ma X.K."/>
            <person name="Ma L."/>
            <person name="Huang J."/>
            <person name="Chen G.Z."/>
            <person name="Huang M.Z."/>
            <person name="Huang L."/>
            <person name="Peng D.H."/>
            <person name="Luo Y.B."/>
            <person name="Zou S.Q."/>
            <person name="Chen S.P."/>
            <person name="Lan S."/>
            <person name="Tsai W.C."/>
            <person name="Van de Peer Y."/>
            <person name="Liu Z.J."/>
        </authorList>
    </citation>
    <scope>NUCLEOTIDE SEQUENCE [LARGE SCALE GENOMIC DNA]</scope>
    <source>
        <strain evidence="16">Lor288</strain>
    </source>
</reference>
<feature type="domain" description="RING-type" evidence="14">
    <location>
        <begin position="40"/>
        <end position="85"/>
    </location>
</feature>
<dbReference type="PROSITE" id="PS50089">
    <property type="entry name" value="ZF_RING_2"/>
    <property type="match status" value="1"/>
</dbReference>
<dbReference type="EMBL" id="JBBWWR010000005">
    <property type="protein sequence ID" value="KAK8967043.1"/>
    <property type="molecule type" value="Genomic_DNA"/>
</dbReference>
<dbReference type="InterPro" id="IPR017907">
    <property type="entry name" value="Znf_RING_CS"/>
</dbReference>
<evidence type="ECO:0000256" key="10">
    <source>
        <dbReference type="ARBA" id="ARBA00022786"/>
    </source>
</evidence>
<proteinExistence type="inferred from homology"/>
<evidence type="ECO:0000256" key="13">
    <source>
        <dbReference type="SAM" id="MobiDB-lite"/>
    </source>
</evidence>
<keyword evidence="10" id="KW-0833">Ubl conjugation pathway</keyword>
<evidence type="ECO:0000256" key="2">
    <source>
        <dbReference type="ARBA" id="ARBA00001947"/>
    </source>
</evidence>
<evidence type="ECO:0000256" key="5">
    <source>
        <dbReference type="ARBA" id="ARBA00012251"/>
    </source>
</evidence>
<evidence type="ECO:0000256" key="1">
    <source>
        <dbReference type="ARBA" id="ARBA00001798"/>
    </source>
</evidence>
<dbReference type="PANTHER" id="PTHR11685">
    <property type="entry name" value="RBR FAMILY RING FINGER AND IBR DOMAIN-CONTAINING"/>
    <property type="match status" value="1"/>
</dbReference>
<comment type="cofactor">
    <cofactor evidence="2">
        <name>Zn(2+)</name>
        <dbReference type="ChEBI" id="CHEBI:29105"/>
    </cofactor>
</comment>
<evidence type="ECO:0000256" key="7">
    <source>
        <dbReference type="ARBA" id="ARBA00022723"/>
    </source>
</evidence>
<sequence length="266" mass="28995">MEEPSPRNPVSQAGESSGTTLPAKPEMELGDSSPLPDSSCEICTEPKHTFELFAIEGCSHAYCKTCLSQYVSSKLEKNELLIKCPSPDCTAGKLHPGACSPILEHGVFDRWCAALCESMVENKFYCPFKDCSALMINDAESAMKEAECPHCNRLFCAHCMVPWHAGLSCSEFQAESSSIQISEDLLLINLAKNSLWKRCPNCKFFVEKTTGCMFVKCSGLQPGDQQSVAVGRAITGGGVARDSAVREKKKRQDPAQRPVTRGEAAM</sequence>
<keyword evidence="9 12" id="KW-0863">Zinc-finger</keyword>
<protein>
    <recommendedName>
        <fullName evidence="5">RBR-type E3 ubiquitin transferase</fullName>
        <ecNumber evidence="5">2.3.2.31</ecNumber>
    </recommendedName>
</protein>
<evidence type="ECO:0000256" key="6">
    <source>
        <dbReference type="ARBA" id="ARBA00022679"/>
    </source>
</evidence>
<dbReference type="InterPro" id="IPR044066">
    <property type="entry name" value="TRIAD_supradom"/>
</dbReference>
<gene>
    <name evidence="16" type="ORF">KSP40_PGU008772</name>
</gene>
<feature type="region of interest" description="Disordered" evidence="13">
    <location>
        <begin position="239"/>
        <end position="266"/>
    </location>
</feature>
<comment type="caution">
    <text evidence="16">The sequence shown here is derived from an EMBL/GenBank/DDBJ whole genome shotgun (WGS) entry which is preliminary data.</text>
</comment>
<comment type="similarity">
    <text evidence="4">Belongs to the RBR family. Ariadne subfamily.</text>
</comment>
<evidence type="ECO:0000259" key="15">
    <source>
        <dbReference type="PROSITE" id="PS51873"/>
    </source>
</evidence>
<evidence type="ECO:0000256" key="4">
    <source>
        <dbReference type="ARBA" id="ARBA00005884"/>
    </source>
</evidence>
<dbReference type="SMART" id="SM00647">
    <property type="entry name" value="IBR"/>
    <property type="match status" value="1"/>
</dbReference>
<dbReference type="Gene3D" id="3.30.40.10">
    <property type="entry name" value="Zinc/RING finger domain, C3HC4 (zinc finger)"/>
    <property type="match status" value="1"/>
</dbReference>
<keyword evidence="17" id="KW-1185">Reference proteome</keyword>
<dbReference type="CDD" id="cd22582">
    <property type="entry name" value="BRcat_RBR_unk"/>
    <property type="match status" value="1"/>
</dbReference>
<keyword evidence="6" id="KW-0808">Transferase</keyword>
<keyword evidence="11" id="KW-0862">Zinc</keyword>
<dbReference type="PROSITE" id="PS51873">
    <property type="entry name" value="TRIAD"/>
    <property type="match status" value="1"/>
</dbReference>
<evidence type="ECO:0000256" key="9">
    <source>
        <dbReference type="ARBA" id="ARBA00022771"/>
    </source>
</evidence>